<dbReference type="GO" id="GO:0008270">
    <property type="term" value="F:zinc ion binding"/>
    <property type="evidence" value="ECO:0007669"/>
    <property type="project" value="InterPro"/>
</dbReference>
<dbReference type="InterPro" id="IPR036237">
    <property type="entry name" value="Xyl_isomerase-like_sf"/>
</dbReference>
<gene>
    <name evidence="1" type="ORF">B0O95_102166</name>
</gene>
<dbReference type="RefSeq" id="WP_233203043.1">
    <property type="nucleotide sequence ID" value="NZ_CP062178.1"/>
</dbReference>
<dbReference type="NCBIfam" id="NF035939">
    <property type="entry name" value="TIM_EboE"/>
    <property type="match status" value="1"/>
</dbReference>
<evidence type="ECO:0008006" key="3">
    <source>
        <dbReference type="Google" id="ProtNLM"/>
    </source>
</evidence>
<keyword evidence="2" id="KW-1185">Reference proteome</keyword>
<sequence>MDRTDIKKPYALCWDAMPPSQRAHLTYCTNVHPAQSWSEVRDTLGYYLPQIKARVSPHTPFGVGLWLSELAARELDDPAALAQFKAFLRTHDLYVFTLNGFPFGSFHQQSVKDAVYLPDWRDPRRLEYSNRLARLLAQLLPDDQDIEGSISTVAGGFKPHLADDPQCRSVMAKQLLEHAVMLHRLHQETGQCITLALEPEPCCLLETTTETITFFEEYLLNATATEHIAAACALDDAAALALIRRHLGVCIDTCHAAVEFEDPNDMISRFRQAGIRIAKLQLSAGLRVPRPCASHARALQPFAEQVYLHQVIERRTAETNAELQRMIDLPAALSVLNTNPSVYENTGDECEWRIHFHVPVWADTVGPFESTQPFLKTMLAMQRDTPISTHLEVETYTWHALPAVYQQHHTERTQPTGSLIEAISHELQWVQEQLK</sequence>
<evidence type="ECO:0000313" key="1">
    <source>
        <dbReference type="EMBL" id="PPB84765.1"/>
    </source>
</evidence>
<dbReference type="PROSITE" id="PS00730">
    <property type="entry name" value="AP_NUCLEASE_F2_2"/>
    <property type="match status" value="1"/>
</dbReference>
<accession>A0A2P5KDL0</accession>
<dbReference type="InterPro" id="IPR018246">
    <property type="entry name" value="AP_endonuc_F2_Zn_BS"/>
</dbReference>
<organism evidence="1 2">
    <name type="scientific">Mycetohabitans endofungorum</name>
    <dbReference type="NCBI Taxonomy" id="417203"/>
    <lineage>
        <taxon>Bacteria</taxon>
        <taxon>Pseudomonadati</taxon>
        <taxon>Pseudomonadota</taxon>
        <taxon>Betaproteobacteria</taxon>
        <taxon>Burkholderiales</taxon>
        <taxon>Burkholderiaceae</taxon>
        <taxon>Mycetohabitans</taxon>
    </lineage>
</organism>
<protein>
    <recommendedName>
        <fullName evidence="3">Xylose isomerase-like TIM barrel protein</fullName>
    </recommendedName>
</protein>
<comment type="caution">
    <text evidence="1">The sequence shown here is derived from an EMBL/GenBank/DDBJ whole genome shotgun (WGS) entry which is preliminary data.</text>
</comment>
<dbReference type="EMBL" id="PRDW01000002">
    <property type="protein sequence ID" value="PPB84765.1"/>
    <property type="molecule type" value="Genomic_DNA"/>
</dbReference>
<name>A0A2P5KDL0_9BURK</name>
<dbReference type="SUPFAM" id="SSF51658">
    <property type="entry name" value="Xylose isomerase-like"/>
    <property type="match status" value="1"/>
</dbReference>
<dbReference type="AlphaFoldDB" id="A0A2P5KDL0"/>
<proteinExistence type="predicted"/>
<reference evidence="1 2" key="1">
    <citation type="submission" date="2018-01" db="EMBL/GenBank/DDBJ databases">
        <title>Genomic Encyclopedia of Type Strains, Phase III (KMG-III): the genomes of soil and plant-associated and newly described type strains.</title>
        <authorList>
            <person name="Whitman W."/>
        </authorList>
    </citation>
    <scope>NUCLEOTIDE SEQUENCE [LARGE SCALE GENOMIC DNA]</scope>
    <source>
        <strain evidence="1 2">HKI456</strain>
    </source>
</reference>
<dbReference type="Proteomes" id="UP000243096">
    <property type="component" value="Unassembled WGS sequence"/>
</dbReference>
<evidence type="ECO:0000313" key="2">
    <source>
        <dbReference type="Proteomes" id="UP000243096"/>
    </source>
</evidence>
<dbReference type="Gene3D" id="3.20.20.150">
    <property type="entry name" value="Divalent-metal-dependent TIM barrel enzymes"/>
    <property type="match status" value="1"/>
</dbReference>